<dbReference type="AlphaFoldDB" id="A0A8C8RZW2"/>
<evidence type="ECO:0000313" key="1">
    <source>
        <dbReference type="Ensembl" id="ENSPCEP00000012058.1"/>
    </source>
</evidence>
<dbReference type="Ensembl" id="ENSPCET00000012477.1">
    <property type="protein sequence ID" value="ENSPCEP00000012058.1"/>
    <property type="gene ID" value="ENSPCEG00000009607.1"/>
</dbReference>
<evidence type="ECO:0008006" key="3">
    <source>
        <dbReference type="Google" id="ProtNLM"/>
    </source>
</evidence>
<accession>A0A8C8RZW2</accession>
<name>A0A8C8RZW2_9SAUR</name>
<dbReference type="InterPro" id="IPR036179">
    <property type="entry name" value="Ig-like_dom_sf"/>
</dbReference>
<proteinExistence type="predicted"/>
<reference evidence="1" key="2">
    <citation type="submission" date="2025-09" db="UniProtKB">
        <authorList>
            <consortium name="Ensembl"/>
        </authorList>
    </citation>
    <scope>IDENTIFICATION</scope>
</reference>
<evidence type="ECO:0000313" key="2">
    <source>
        <dbReference type="Proteomes" id="UP000694393"/>
    </source>
</evidence>
<organism evidence="1 2">
    <name type="scientific">Pelusios castaneus</name>
    <name type="common">West African mud turtle</name>
    <dbReference type="NCBI Taxonomy" id="367368"/>
    <lineage>
        <taxon>Eukaryota</taxon>
        <taxon>Metazoa</taxon>
        <taxon>Chordata</taxon>
        <taxon>Craniata</taxon>
        <taxon>Vertebrata</taxon>
        <taxon>Euteleostomi</taxon>
        <taxon>Archelosauria</taxon>
        <taxon>Testudinata</taxon>
        <taxon>Testudines</taxon>
        <taxon>Pleurodira</taxon>
        <taxon>Pelomedusidae</taxon>
        <taxon>Pelusios</taxon>
    </lineage>
</organism>
<dbReference type="SUPFAM" id="SSF48726">
    <property type="entry name" value="Immunoglobulin"/>
    <property type="match status" value="1"/>
</dbReference>
<keyword evidence="2" id="KW-1185">Reference proteome</keyword>
<reference evidence="1" key="1">
    <citation type="submission" date="2025-08" db="UniProtKB">
        <authorList>
            <consortium name="Ensembl"/>
        </authorList>
    </citation>
    <scope>IDENTIFICATION</scope>
</reference>
<dbReference type="Proteomes" id="UP000694393">
    <property type="component" value="Unplaced"/>
</dbReference>
<protein>
    <recommendedName>
        <fullName evidence="3">Ig-like domain-containing protein</fullName>
    </recommendedName>
</protein>
<sequence length="111" mass="12433">THIFAGPSDARFVWKKNGQKVGVCVNEQSHTLADGRVHVLSWVKDAVAENSEYHCSITSKAGNKTSKVLIAVEGKDSIGHNGWIKEYNSWRSAVSEHNTMMQNWKTTWESC</sequence>